<dbReference type="PATRIC" id="fig|74704.6.peg.492"/>
<gene>
    <name evidence="2" type="ORF">UF66_0478</name>
</gene>
<feature type="transmembrane region" description="Helical" evidence="1">
    <location>
        <begin position="6"/>
        <end position="25"/>
    </location>
</feature>
<dbReference type="AlphaFoldDB" id="A0A0M2NUL9"/>
<evidence type="ECO:0008006" key="4">
    <source>
        <dbReference type="Google" id="ProtNLM"/>
    </source>
</evidence>
<keyword evidence="1" id="KW-1133">Transmembrane helix</keyword>
<organism evidence="2 3">
    <name type="scientific">Staphylococcus cohnii subsp. cohnii</name>
    <dbReference type="NCBI Taxonomy" id="74704"/>
    <lineage>
        <taxon>Bacteria</taxon>
        <taxon>Bacillati</taxon>
        <taxon>Bacillota</taxon>
        <taxon>Bacilli</taxon>
        <taxon>Bacillales</taxon>
        <taxon>Staphylococcaceae</taxon>
        <taxon>Staphylococcus</taxon>
        <taxon>Staphylococcus cohnii species complex</taxon>
    </lineage>
</organism>
<dbReference type="Proteomes" id="UP000034455">
    <property type="component" value="Unassembled WGS sequence"/>
</dbReference>
<sequence>MLNKKSWFFIGLILITTIVGSIYFYTRQKQLQNRNPEIIISDVKTYFMNVVGSYILNETIMYQNAGDQLEVFQGGITTLHNGKRTYYDFYANAKSGEVINIVECK</sequence>
<dbReference type="GeneID" id="58097263"/>
<evidence type="ECO:0000256" key="1">
    <source>
        <dbReference type="SAM" id="Phobius"/>
    </source>
</evidence>
<comment type="caution">
    <text evidence="2">The sequence shown here is derived from an EMBL/GenBank/DDBJ whole genome shotgun (WGS) entry which is preliminary data.</text>
</comment>
<accession>A0A0M2NUL9</accession>
<reference evidence="2 3" key="1">
    <citation type="submission" date="2015-03" db="EMBL/GenBank/DDBJ databases">
        <title>Genome Assembly of Staphylococcus cohnii subsp. cohnii strain G22B2.</title>
        <authorList>
            <person name="Nair G."/>
            <person name="Kaur G."/>
            <person name="Khatri I."/>
            <person name="Singh N.K."/>
            <person name="Sathyabama S."/>
            <person name="Maurya S.K."/>
            <person name="Subramanian S."/>
            <person name="Agrewala J.N."/>
            <person name="Mayilraj S."/>
        </authorList>
    </citation>
    <scope>NUCLEOTIDE SEQUENCE [LARGE SCALE GENOMIC DNA]</scope>
    <source>
        <strain evidence="2 3">G22B2</strain>
    </source>
</reference>
<keyword evidence="1" id="KW-0812">Transmembrane</keyword>
<evidence type="ECO:0000313" key="3">
    <source>
        <dbReference type="Proteomes" id="UP000034455"/>
    </source>
</evidence>
<dbReference type="RefSeq" id="WP_019467705.1">
    <property type="nucleotide sequence ID" value="NZ_BKAS01000008.1"/>
</dbReference>
<dbReference type="EMBL" id="LAKJ01000013">
    <property type="protein sequence ID" value="KKI63431.1"/>
    <property type="molecule type" value="Genomic_DNA"/>
</dbReference>
<name>A0A0M2NUL9_STACC</name>
<protein>
    <recommendedName>
        <fullName evidence="4">PepSY domain-containing protein</fullName>
    </recommendedName>
</protein>
<keyword evidence="1" id="KW-0472">Membrane</keyword>
<evidence type="ECO:0000313" key="2">
    <source>
        <dbReference type="EMBL" id="KKI63431.1"/>
    </source>
</evidence>
<proteinExistence type="predicted"/>